<gene>
    <name evidence="2" type="ORF">ACHMWK_00460</name>
</gene>
<comment type="caution">
    <text evidence="2">The sequence shown here is derived from an EMBL/GenBank/DDBJ whole genome shotgun (WGS) entry which is preliminary data.</text>
</comment>
<sequence length="412" mass="45466">MRSLDVIVFCSIGARVKHILERLRMTGVNHTHVISGAGEQHSLDLSTLTVDLVICDSFGSHDEISFFRMLCETSGFFSILKSDELEPGVRWGISSFLAKARKYNAGGYSASLEQAPFNSLLLKVATVKRCVNDHSRSSHMRPVHVPSESTGDLGGSAVVQALEAQHMVPYFQPKTCLKTNRMLGVEVLARWQHPEKGLLLPSLFLDVVEQDQLHDQLFECLLEQGLKLHKYLYSIGESLVFSYNIEASQLLIEGFAQHLIKKVRKAGLPVRFITLEITEKQTLPLDMASIENITTLIRSGVSLSLDDFGSGFSSITRLAQLPFHQIKLDAGFVARSSGFKESRIIESIVSLASSLNLEIVAEGVETDKQRKHLTQLGIDSAQGYLFHKPMDGAALVKVLVADSTAPQFMAQG</sequence>
<name>A0ABW7LRY6_9PSED</name>
<dbReference type="SMART" id="SM00052">
    <property type="entry name" value="EAL"/>
    <property type="match status" value="1"/>
</dbReference>
<dbReference type="CDD" id="cd01948">
    <property type="entry name" value="EAL"/>
    <property type="match status" value="1"/>
</dbReference>
<organism evidence="2 3">
    <name type="scientific">Pseudomonas kulmbachensis</name>
    <dbReference type="NCBI Taxonomy" id="3043408"/>
    <lineage>
        <taxon>Bacteria</taxon>
        <taxon>Pseudomonadati</taxon>
        <taxon>Pseudomonadota</taxon>
        <taxon>Gammaproteobacteria</taxon>
        <taxon>Pseudomonadales</taxon>
        <taxon>Pseudomonadaceae</taxon>
        <taxon>Pseudomonas</taxon>
    </lineage>
</organism>
<dbReference type="Proteomes" id="UP001609821">
    <property type="component" value="Unassembled WGS sequence"/>
</dbReference>
<dbReference type="Pfam" id="PF00563">
    <property type="entry name" value="EAL"/>
    <property type="match status" value="1"/>
</dbReference>
<dbReference type="Gene3D" id="3.20.20.450">
    <property type="entry name" value="EAL domain"/>
    <property type="match status" value="1"/>
</dbReference>
<proteinExistence type="predicted"/>
<evidence type="ECO:0000313" key="3">
    <source>
        <dbReference type="Proteomes" id="UP001609821"/>
    </source>
</evidence>
<keyword evidence="3" id="KW-1185">Reference proteome</keyword>
<dbReference type="SUPFAM" id="SSF141868">
    <property type="entry name" value="EAL domain-like"/>
    <property type="match status" value="1"/>
</dbReference>
<dbReference type="InterPro" id="IPR001633">
    <property type="entry name" value="EAL_dom"/>
</dbReference>
<evidence type="ECO:0000259" key="1">
    <source>
        <dbReference type="PROSITE" id="PS50883"/>
    </source>
</evidence>
<dbReference type="InterPro" id="IPR050706">
    <property type="entry name" value="Cyclic-di-GMP_PDE-like"/>
</dbReference>
<dbReference type="PROSITE" id="PS50883">
    <property type="entry name" value="EAL"/>
    <property type="match status" value="1"/>
</dbReference>
<dbReference type="EMBL" id="JBINXB010000001">
    <property type="protein sequence ID" value="MFH6564480.1"/>
    <property type="molecule type" value="Genomic_DNA"/>
</dbReference>
<dbReference type="InterPro" id="IPR035919">
    <property type="entry name" value="EAL_sf"/>
</dbReference>
<reference evidence="2 3" key="1">
    <citation type="submission" date="2024-10" db="EMBL/GenBank/DDBJ databases">
        <title>Aeromonas and Pseudomonas from the Cagarras Archipelago, Rio de Janeiro, Brazil.</title>
        <authorList>
            <person name="Canellas A.L.B."/>
            <person name="Laport M.S."/>
        </authorList>
    </citation>
    <scope>NUCLEOTIDE SEQUENCE [LARGE SCALE GENOMIC DNA]</scope>
    <source>
        <strain evidence="2 3">CPF-4</strain>
    </source>
</reference>
<evidence type="ECO:0000313" key="2">
    <source>
        <dbReference type="EMBL" id="MFH6564480.1"/>
    </source>
</evidence>
<accession>A0ABW7LRY6</accession>
<protein>
    <submittedName>
        <fullName evidence="2">EAL domain-containing protein</fullName>
    </submittedName>
</protein>
<dbReference type="PANTHER" id="PTHR33121">
    <property type="entry name" value="CYCLIC DI-GMP PHOSPHODIESTERASE PDEF"/>
    <property type="match status" value="1"/>
</dbReference>
<dbReference type="RefSeq" id="WP_395246274.1">
    <property type="nucleotide sequence ID" value="NZ_JBINXA010000002.1"/>
</dbReference>
<feature type="domain" description="EAL" evidence="1">
    <location>
        <begin position="151"/>
        <end position="403"/>
    </location>
</feature>
<dbReference type="PANTHER" id="PTHR33121:SF70">
    <property type="entry name" value="SIGNALING PROTEIN YKOW"/>
    <property type="match status" value="1"/>
</dbReference>